<feature type="domain" description="C2H2-type" evidence="10">
    <location>
        <begin position="79"/>
        <end position="109"/>
    </location>
</feature>
<dbReference type="GO" id="GO:0006357">
    <property type="term" value="P:regulation of transcription by RNA polymerase II"/>
    <property type="evidence" value="ECO:0007669"/>
    <property type="project" value="TreeGrafter"/>
</dbReference>
<keyword evidence="5" id="KW-0805">Transcription regulation</keyword>
<dbReference type="AlphaFoldDB" id="A0A7R9KMS8"/>
<keyword evidence="4" id="KW-0862">Zinc</keyword>
<evidence type="ECO:0000313" key="12">
    <source>
        <dbReference type="Proteomes" id="UP000759131"/>
    </source>
</evidence>
<comment type="subcellular location">
    <subcellularLocation>
        <location evidence="1">Nucleus</location>
    </subcellularLocation>
</comment>
<evidence type="ECO:0000256" key="7">
    <source>
        <dbReference type="ARBA" id="ARBA00023242"/>
    </source>
</evidence>
<keyword evidence="2" id="KW-0479">Metal-binding</keyword>
<feature type="domain" description="C2H2-type" evidence="10">
    <location>
        <begin position="152"/>
        <end position="182"/>
    </location>
</feature>
<feature type="domain" description="C2H2-type" evidence="10">
    <location>
        <begin position="13"/>
        <end position="41"/>
    </location>
</feature>
<dbReference type="EMBL" id="CAJPIZ010003263">
    <property type="protein sequence ID" value="CAG2106133.1"/>
    <property type="molecule type" value="Genomic_DNA"/>
</dbReference>
<dbReference type="OrthoDB" id="9451254at2759"/>
<gene>
    <name evidence="11" type="ORF">OSB1V03_LOCUS6136</name>
</gene>
<evidence type="ECO:0000256" key="6">
    <source>
        <dbReference type="ARBA" id="ARBA00023163"/>
    </source>
</evidence>
<feature type="compositionally biased region" description="Acidic residues" evidence="9">
    <location>
        <begin position="921"/>
        <end position="932"/>
    </location>
</feature>
<dbReference type="GO" id="GO:0005634">
    <property type="term" value="C:nucleus"/>
    <property type="evidence" value="ECO:0007669"/>
    <property type="project" value="UniProtKB-SubCell"/>
</dbReference>
<protein>
    <recommendedName>
        <fullName evidence="10">C2H2-type domain-containing protein</fullName>
    </recommendedName>
</protein>
<dbReference type="GO" id="GO:0008270">
    <property type="term" value="F:zinc ion binding"/>
    <property type="evidence" value="ECO:0007669"/>
    <property type="project" value="UniProtKB-KW"/>
</dbReference>
<dbReference type="Gene3D" id="3.30.160.60">
    <property type="entry name" value="Classic Zinc Finger"/>
    <property type="match status" value="4"/>
</dbReference>
<feature type="compositionally biased region" description="Polar residues" evidence="9">
    <location>
        <begin position="907"/>
        <end position="916"/>
    </location>
</feature>
<dbReference type="SUPFAM" id="SSF57667">
    <property type="entry name" value="beta-beta-alpha zinc fingers"/>
    <property type="match status" value="3"/>
</dbReference>
<dbReference type="Proteomes" id="UP000759131">
    <property type="component" value="Unassembled WGS sequence"/>
</dbReference>
<feature type="region of interest" description="Disordered" evidence="9">
    <location>
        <begin position="903"/>
        <end position="946"/>
    </location>
</feature>
<keyword evidence="12" id="KW-1185">Reference proteome</keyword>
<feature type="domain" description="C2H2-type" evidence="10">
    <location>
        <begin position="569"/>
        <end position="597"/>
    </location>
</feature>
<reference evidence="11" key="1">
    <citation type="submission" date="2020-11" db="EMBL/GenBank/DDBJ databases">
        <authorList>
            <person name="Tran Van P."/>
        </authorList>
    </citation>
    <scope>NUCLEOTIDE SEQUENCE</scope>
</reference>
<evidence type="ECO:0000256" key="8">
    <source>
        <dbReference type="PROSITE-ProRule" id="PRU00042"/>
    </source>
</evidence>
<sequence>GQRPEPLPKAKRYVCRDHGKSFANRYEFNEHQYIVHGLTHPYLCEYDGYRHDMRCNKQYDREFDYVRHQRRQHSIRVHYECEYSGCDQYFDHRSAIKEHITKMHGKQRPFVCDRTDCGQSFGRETQLYAHKLRVHSEPIVDQSVPKPKICQYECDYKNCFGMFATEEILQKHKKSVHQNHDQLSSAQEMPAVSIDSTTSQVLPGLSNDSAVSQTVLTGLSSISSVDTQHSVICNTDRELRTHLKTTRADSSGHTVTYSEKRYKCDKCSQTYRRDCQLKRHQKSRHGVREPYRCSRDGCDRRYAKQSLLEAHKLAKHRTDMLYRCRYGQCECGFESERQLNQHRRIEHAIHYPYRCLRDPCDSGAPGGYSTYDMLREHELAAYYTYRCDYSGCDRAYDTRQMLFEHRTRCRYEPNSRHSRTPSVGDSPSTSRSRRSMDRTDRDLDAHKYSSHKRSVTPDSHQRVSSTGSPAVATSTSMYTKPKNDYTTAISPVNDIPVNNDNDIRIPDYTTGTFLNDLPVLTTETAADPLPVQPVSDPIDPLSITTTESCECLTAYNAISYERPISDGQNVCPECDKSFIKLKGLNDHRRAVHSVQPTYLCSDDGCGQTFYTQRQLKSHIREHKSPNMCHVCHKWLRRPLALALHNHALHGLPLPHPCDYDGCDKQCVTKAQLIWHKYHFNHFTANDYDMRPNPTPTAIAPPMTTASVQLADDDNFWLMAMTIGSLLLSPATTTTAVETTGAVDTRAVQQFPARRVGQSPRTVPPPPTTAATTSMATTADSYVTLAPRVGQRCRDRGRDYFSADGRRANWPAVNWITAGGGRRCGQWFVAITSVTAHNHSRRHWHTGAGDGTDRTQWGETAVRGVGRHQPYDILHRLPPITTAVDTGIRALAMAQIVPNGERRLSVASADTSPTITPVPSDMEIDSDIDDSSDLLDPPDGGDFIDSTTSQVLPDFCSYNSASLVMEAQATENPLRLSG</sequence>
<feature type="domain" description="C2H2-type" evidence="10">
    <location>
        <begin position="110"/>
        <end position="136"/>
    </location>
</feature>
<dbReference type="InterPro" id="IPR013087">
    <property type="entry name" value="Znf_C2H2_type"/>
</dbReference>
<evidence type="ECO:0000313" key="11">
    <source>
        <dbReference type="EMBL" id="CAD7625703.1"/>
    </source>
</evidence>
<keyword evidence="3 8" id="KW-0863">Zinc-finger</keyword>
<feature type="region of interest" description="Disordered" evidence="9">
    <location>
        <begin position="411"/>
        <end position="486"/>
    </location>
</feature>
<dbReference type="PANTHER" id="PTHR46179">
    <property type="entry name" value="ZINC FINGER PROTEIN"/>
    <property type="match status" value="1"/>
</dbReference>
<feature type="domain" description="C2H2-type" evidence="10">
    <location>
        <begin position="291"/>
        <end position="321"/>
    </location>
</feature>
<keyword evidence="6" id="KW-0804">Transcription</keyword>
<evidence type="ECO:0000259" key="10">
    <source>
        <dbReference type="PROSITE" id="PS50157"/>
    </source>
</evidence>
<keyword evidence="7" id="KW-0539">Nucleus</keyword>
<feature type="domain" description="C2H2-type" evidence="10">
    <location>
        <begin position="322"/>
        <end position="352"/>
    </location>
</feature>
<dbReference type="Pfam" id="PF00096">
    <property type="entry name" value="zf-C2H2"/>
    <property type="match status" value="2"/>
</dbReference>
<feature type="non-terminal residue" evidence="11">
    <location>
        <position position="1"/>
    </location>
</feature>
<dbReference type="SMART" id="SM00355">
    <property type="entry name" value="ZnF_C2H2"/>
    <property type="match status" value="13"/>
</dbReference>
<evidence type="ECO:0000256" key="9">
    <source>
        <dbReference type="SAM" id="MobiDB-lite"/>
    </source>
</evidence>
<feature type="region of interest" description="Disordered" evidence="9">
    <location>
        <begin position="752"/>
        <end position="772"/>
    </location>
</feature>
<evidence type="ECO:0000256" key="4">
    <source>
        <dbReference type="ARBA" id="ARBA00022833"/>
    </source>
</evidence>
<feature type="compositionally biased region" description="Polar residues" evidence="9">
    <location>
        <begin position="456"/>
        <end position="486"/>
    </location>
</feature>
<dbReference type="InterPro" id="IPR036236">
    <property type="entry name" value="Znf_C2H2_sf"/>
</dbReference>
<evidence type="ECO:0000256" key="5">
    <source>
        <dbReference type="ARBA" id="ARBA00023015"/>
    </source>
</evidence>
<organism evidence="11">
    <name type="scientific">Medioppia subpectinata</name>
    <dbReference type="NCBI Taxonomy" id="1979941"/>
    <lineage>
        <taxon>Eukaryota</taxon>
        <taxon>Metazoa</taxon>
        <taxon>Ecdysozoa</taxon>
        <taxon>Arthropoda</taxon>
        <taxon>Chelicerata</taxon>
        <taxon>Arachnida</taxon>
        <taxon>Acari</taxon>
        <taxon>Acariformes</taxon>
        <taxon>Sarcoptiformes</taxon>
        <taxon>Oribatida</taxon>
        <taxon>Brachypylina</taxon>
        <taxon>Oppioidea</taxon>
        <taxon>Oppiidae</taxon>
        <taxon>Medioppia</taxon>
    </lineage>
</organism>
<proteinExistence type="predicted"/>
<dbReference type="PANTHER" id="PTHR46179:SF13">
    <property type="entry name" value="C2H2-TYPE DOMAIN-CONTAINING PROTEIN"/>
    <property type="match status" value="1"/>
</dbReference>
<evidence type="ECO:0000256" key="1">
    <source>
        <dbReference type="ARBA" id="ARBA00004123"/>
    </source>
</evidence>
<feature type="compositionally biased region" description="Basic and acidic residues" evidence="9">
    <location>
        <begin position="434"/>
        <end position="447"/>
    </location>
</feature>
<accession>A0A7R9KMS8</accession>
<dbReference type="InterPro" id="IPR051061">
    <property type="entry name" value="Zinc_finger_trans_reg"/>
</dbReference>
<dbReference type="EMBL" id="OC857838">
    <property type="protein sequence ID" value="CAD7625703.1"/>
    <property type="molecule type" value="Genomic_DNA"/>
</dbReference>
<dbReference type="PROSITE" id="PS50157">
    <property type="entry name" value="ZINC_FINGER_C2H2_2"/>
    <property type="match status" value="9"/>
</dbReference>
<evidence type="ECO:0000256" key="3">
    <source>
        <dbReference type="ARBA" id="ARBA00022771"/>
    </source>
</evidence>
<feature type="non-terminal residue" evidence="11">
    <location>
        <position position="977"/>
    </location>
</feature>
<dbReference type="PROSITE" id="PS00028">
    <property type="entry name" value="ZINC_FINGER_C2H2_1"/>
    <property type="match status" value="9"/>
</dbReference>
<name>A0A7R9KMS8_9ACAR</name>
<evidence type="ECO:0000256" key="2">
    <source>
        <dbReference type="ARBA" id="ARBA00022723"/>
    </source>
</evidence>
<feature type="domain" description="C2H2-type" evidence="10">
    <location>
        <begin position="598"/>
        <end position="627"/>
    </location>
</feature>
<feature type="domain" description="C2H2-type" evidence="10">
    <location>
        <begin position="262"/>
        <end position="290"/>
    </location>
</feature>